<keyword evidence="7 16" id="KW-0547">Nucleotide-binding</keyword>
<dbReference type="InterPro" id="IPR011009">
    <property type="entry name" value="Kinase-like_dom_sf"/>
</dbReference>
<keyword evidence="6" id="KW-0677">Repeat</keyword>
<evidence type="ECO:0000313" key="23">
    <source>
        <dbReference type="Proteomes" id="UP001479290"/>
    </source>
</evidence>
<evidence type="ECO:0000256" key="17">
    <source>
        <dbReference type="RuleBase" id="RU000312"/>
    </source>
</evidence>
<dbReference type="FunFam" id="1.10.510.10:FF:000341">
    <property type="entry name" value="Tyrosine-protein kinase receptor"/>
    <property type="match status" value="1"/>
</dbReference>
<evidence type="ECO:0000256" key="5">
    <source>
        <dbReference type="ARBA" id="ARBA00022692"/>
    </source>
</evidence>
<accession>A0AAW1ZHS2</accession>
<feature type="domain" description="Fibronectin type-III" evidence="21">
    <location>
        <begin position="524"/>
        <end position="622"/>
    </location>
</feature>
<dbReference type="EC" id="2.7.10.1" evidence="17"/>
<dbReference type="PROSITE" id="PS00109">
    <property type="entry name" value="PROTEIN_KINASE_TYR"/>
    <property type="match status" value="1"/>
</dbReference>
<dbReference type="InterPro" id="IPR002011">
    <property type="entry name" value="Tyr_kinase_rcpt_2_CS"/>
</dbReference>
<evidence type="ECO:0000256" key="6">
    <source>
        <dbReference type="ARBA" id="ARBA00022737"/>
    </source>
</evidence>
<keyword evidence="12" id="KW-0829">Tyrosine-protein kinase</keyword>
<dbReference type="InterPro" id="IPR011042">
    <property type="entry name" value="6-blade_b-propeller_TolB-like"/>
</dbReference>
<dbReference type="InterPro" id="IPR001245">
    <property type="entry name" value="Ser-Thr/Tyr_kinase_cat_dom"/>
</dbReference>
<proteinExistence type="inferred from homology"/>
<keyword evidence="5 17" id="KW-0812">Transmembrane</keyword>
<dbReference type="GO" id="GO:0043235">
    <property type="term" value="C:receptor complex"/>
    <property type="evidence" value="ECO:0007669"/>
    <property type="project" value="TreeGrafter"/>
</dbReference>
<organism evidence="22 23">
    <name type="scientific">Culter alburnus</name>
    <name type="common">Topmouth culter</name>
    <dbReference type="NCBI Taxonomy" id="194366"/>
    <lineage>
        <taxon>Eukaryota</taxon>
        <taxon>Metazoa</taxon>
        <taxon>Chordata</taxon>
        <taxon>Craniata</taxon>
        <taxon>Vertebrata</taxon>
        <taxon>Euteleostomi</taxon>
        <taxon>Actinopterygii</taxon>
        <taxon>Neopterygii</taxon>
        <taxon>Teleostei</taxon>
        <taxon>Ostariophysi</taxon>
        <taxon>Cypriniformes</taxon>
        <taxon>Xenocyprididae</taxon>
        <taxon>Xenocypridinae</taxon>
        <taxon>Culter</taxon>
    </lineage>
</organism>
<keyword evidence="19" id="KW-0732">Signal</keyword>
<dbReference type="Gene3D" id="3.30.200.20">
    <property type="entry name" value="Phosphorylase Kinase, domain 1"/>
    <property type="match status" value="1"/>
</dbReference>
<evidence type="ECO:0000256" key="15">
    <source>
        <dbReference type="ARBA" id="ARBA00051243"/>
    </source>
</evidence>
<evidence type="ECO:0000256" key="2">
    <source>
        <dbReference type="ARBA" id="ARBA00004479"/>
    </source>
</evidence>
<keyword evidence="10 18" id="KW-1133">Transmembrane helix</keyword>
<feature type="chain" id="PRO_5043788858" description="Tyrosine-protein kinase receptor" evidence="19">
    <location>
        <begin position="33"/>
        <end position="1445"/>
    </location>
</feature>
<evidence type="ECO:0000256" key="18">
    <source>
        <dbReference type="SAM" id="Phobius"/>
    </source>
</evidence>
<keyword evidence="14" id="KW-0325">Glycoprotein</keyword>
<protein>
    <recommendedName>
        <fullName evidence="17">Tyrosine-protein kinase receptor</fullName>
        <ecNumber evidence="17">2.7.10.1</ecNumber>
    </recommendedName>
</protein>
<dbReference type="InterPro" id="IPR050122">
    <property type="entry name" value="RTK"/>
</dbReference>
<dbReference type="PROSITE" id="PS50853">
    <property type="entry name" value="FN3"/>
    <property type="match status" value="3"/>
</dbReference>
<dbReference type="InterPro" id="IPR020635">
    <property type="entry name" value="Tyr_kinase_cat_dom"/>
</dbReference>
<keyword evidence="13 17" id="KW-0675">Receptor</keyword>
<evidence type="ECO:0000256" key="11">
    <source>
        <dbReference type="ARBA" id="ARBA00023136"/>
    </source>
</evidence>
<evidence type="ECO:0000256" key="9">
    <source>
        <dbReference type="ARBA" id="ARBA00022840"/>
    </source>
</evidence>
<feature type="transmembrane region" description="Helical" evidence="18">
    <location>
        <begin position="1009"/>
        <end position="1032"/>
    </location>
</feature>
<dbReference type="SUPFAM" id="SSF49265">
    <property type="entry name" value="Fibronectin type III"/>
    <property type="match status" value="2"/>
</dbReference>
<dbReference type="GO" id="GO:0007169">
    <property type="term" value="P:cell surface receptor protein tyrosine kinase signaling pathway"/>
    <property type="evidence" value="ECO:0007669"/>
    <property type="project" value="InterPro"/>
</dbReference>
<dbReference type="SUPFAM" id="SSF56112">
    <property type="entry name" value="Protein kinase-like (PK-like)"/>
    <property type="match status" value="1"/>
</dbReference>
<keyword evidence="23" id="KW-1185">Reference proteome</keyword>
<comment type="caution">
    <text evidence="22">The sequence shown here is derived from an EMBL/GenBank/DDBJ whole genome shotgun (WGS) entry which is preliminary data.</text>
</comment>
<dbReference type="InterPro" id="IPR013783">
    <property type="entry name" value="Ig-like_fold"/>
</dbReference>
<dbReference type="GO" id="GO:0004714">
    <property type="term" value="F:transmembrane receptor protein tyrosine kinase activity"/>
    <property type="evidence" value="ECO:0007669"/>
    <property type="project" value="UniProtKB-EC"/>
</dbReference>
<dbReference type="GO" id="GO:0005886">
    <property type="term" value="C:plasma membrane"/>
    <property type="evidence" value="ECO:0007669"/>
    <property type="project" value="TreeGrafter"/>
</dbReference>
<evidence type="ECO:0000259" key="21">
    <source>
        <dbReference type="PROSITE" id="PS50853"/>
    </source>
</evidence>
<feature type="signal peptide" evidence="19">
    <location>
        <begin position="1"/>
        <end position="32"/>
    </location>
</feature>
<dbReference type="Proteomes" id="UP001479290">
    <property type="component" value="Unassembled WGS sequence"/>
</dbReference>
<keyword evidence="9 16" id="KW-0067">ATP-binding</keyword>
<dbReference type="SMART" id="SM00060">
    <property type="entry name" value="FN3"/>
    <property type="match status" value="4"/>
</dbReference>
<dbReference type="PRINTS" id="PR00109">
    <property type="entry name" value="TYRKINASE"/>
</dbReference>
<dbReference type="PANTHER" id="PTHR24416">
    <property type="entry name" value="TYROSINE-PROTEIN KINASE RECEPTOR"/>
    <property type="match status" value="1"/>
</dbReference>
<evidence type="ECO:0000256" key="3">
    <source>
        <dbReference type="ARBA" id="ARBA00022553"/>
    </source>
</evidence>
<dbReference type="Gene3D" id="2.60.40.10">
    <property type="entry name" value="Immunoglobulins"/>
    <property type="match status" value="3"/>
</dbReference>
<reference evidence="22 23" key="1">
    <citation type="submission" date="2024-05" db="EMBL/GenBank/DDBJ databases">
        <title>A high-quality chromosomal-level genome assembly of Topmouth culter (Culter alburnus).</title>
        <authorList>
            <person name="Zhao H."/>
        </authorList>
    </citation>
    <scope>NUCLEOTIDE SEQUENCE [LARGE SCALE GENOMIC DNA]</scope>
    <source>
        <strain evidence="22">CATC2023</strain>
        <tissue evidence="22">Muscle</tissue>
    </source>
</reference>
<dbReference type="PROSITE" id="PS50011">
    <property type="entry name" value="PROTEIN_KINASE_DOM"/>
    <property type="match status" value="1"/>
</dbReference>
<evidence type="ECO:0000256" key="8">
    <source>
        <dbReference type="ARBA" id="ARBA00022777"/>
    </source>
</evidence>
<dbReference type="EMBL" id="JAWDJR010000017">
    <property type="protein sequence ID" value="KAK9959557.1"/>
    <property type="molecule type" value="Genomic_DNA"/>
</dbReference>
<dbReference type="Gene3D" id="2.120.10.30">
    <property type="entry name" value="TolB, C-terminal domain"/>
    <property type="match status" value="2"/>
</dbReference>
<dbReference type="Pfam" id="PF07714">
    <property type="entry name" value="PK_Tyr_Ser-Thr"/>
    <property type="match status" value="1"/>
</dbReference>
<gene>
    <name evidence="22" type="ORF">ABG768_009676</name>
</gene>
<dbReference type="PANTHER" id="PTHR24416:SF527">
    <property type="entry name" value="PROTO-ONCOGENE TYROSINE-PROTEIN KINASE ROS"/>
    <property type="match status" value="1"/>
</dbReference>
<evidence type="ECO:0000256" key="12">
    <source>
        <dbReference type="ARBA" id="ARBA00023137"/>
    </source>
</evidence>
<dbReference type="PROSITE" id="PS00107">
    <property type="entry name" value="PROTEIN_KINASE_ATP"/>
    <property type="match status" value="1"/>
</dbReference>
<dbReference type="SMART" id="SM00219">
    <property type="entry name" value="TyrKc"/>
    <property type="match status" value="1"/>
</dbReference>
<evidence type="ECO:0000256" key="10">
    <source>
        <dbReference type="ARBA" id="ARBA00022989"/>
    </source>
</evidence>
<evidence type="ECO:0000256" key="16">
    <source>
        <dbReference type="PROSITE-ProRule" id="PRU10141"/>
    </source>
</evidence>
<evidence type="ECO:0000256" key="14">
    <source>
        <dbReference type="ARBA" id="ARBA00023180"/>
    </source>
</evidence>
<evidence type="ECO:0000256" key="4">
    <source>
        <dbReference type="ARBA" id="ARBA00022679"/>
    </source>
</evidence>
<dbReference type="CDD" id="cd00063">
    <property type="entry name" value="FN3"/>
    <property type="match status" value="4"/>
</dbReference>
<name>A0AAW1ZHS2_CULAL</name>
<dbReference type="InterPro" id="IPR008266">
    <property type="entry name" value="Tyr_kinase_AS"/>
</dbReference>
<evidence type="ECO:0000256" key="19">
    <source>
        <dbReference type="SAM" id="SignalP"/>
    </source>
</evidence>
<evidence type="ECO:0000256" key="1">
    <source>
        <dbReference type="ARBA" id="ARBA00004308"/>
    </source>
</evidence>
<dbReference type="Gene3D" id="1.10.510.10">
    <property type="entry name" value="Transferase(Phosphotransferase) domain 1"/>
    <property type="match status" value="1"/>
</dbReference>
<evidence type="ECO:0000256" key="13">
    <source>
        <dbReference type="ARBA" id="ARBA00023170"/>
    </source>
</evidence>
<evidence type="ECO:0000256" key="7">
    <source>
        <dbReference type="ARBA" id="ARBA00022741"/>
    </source>
</evidence>
<evidence type="ECO:0000313" key="22">
    <source>
        <dbReference type="EMBL" id="KAK9959557.1"/>
    </source>
</evidence>
<dbReference type="PROSITE" id="PS00239">
    <property type="entry name" value="RECEPTOR_TYR_KIN_II"/>
    <property type="match status" value="1"/>
</dbReference>
<keyword evidence="8" id="KW-0418">Kinase</keyword>
<feature type="binding site" evidence="16">
    <location>
        <position position="1130"/>
    </location>
    <ligand>
        <name>ATP</name>
        <dbReference type="ChEBI" id="CHEBI:30616"/>
    </ligand>
</feature>
<dbReference type="InterPro" id="IPR017441">
    <property type="entry name" value="Protein_kinase_ATP_BS"/>
</dbReference>
<feature type="domain" description="Fibronectin type-III" evidence="21">
    <location>
        <begin position="155"/>
        <end position="248"/>
    </location>
</feature>
<dbReference type="InterPro" id="IPR003961">
    <property type="entry name" value="FN3_dom"/>
</dbReference>
<feature type="domain" description="Protein kinase" evidence="20">
    <location>
        <begin position="1093"/>
        <end position="1366"/>
    </location>
</feature>
<evidence type="ECO:0000259" key="20">
    <source>
        <dbReference type="PROSITE" id="PS50011"/>
    </source>
</evidence>
<comment type="similarity">
    <text evidence="17">Belongs to the protein kinase superfamily. Tyr protein kinase family. Insulin receptor subfamily.</text>
</comment>
<comment type="subcellular location">
    <subcellularLocation>
        <location evidence="1">Endomembrane system</location>
    </subcellularLocation>
    <subcellularLocation>
        <location evidence="2">Membrane</location>
        <topology evidence="2">Single-pass type I membrane protein</topology>
    </subcellularLocation>
</comment>
<dbReference type="GO" id="GO:0012505">
    <property type="term" value="C:endomembrane system"/>
    <property type="evidence" value="ECO:0007669"/>
    <property type="project" value="UniProtKB-SubCell"/>
</dbReference>
<dbReference type="GO" id="GO:0005524">
    <property type="term" value="F:ATP binding"/>
    <property type="evidence" value="ECO:0007669"/>
    <property type="project" value="UniProtKB-UniRule"/>
</dbReference>
<dbReference type="SUPFAM" id="SSF63825">
    <property type="entry name" value="YWTD domain"/>
    <property type="match status" value="2"/>
</dbReference>
<dbReference type="InterPro" id="IPR036116">
    <property type="entry name" value="FN3_sf"/>
</dbReference>
<comment type="catalytic activity">
    <reaction evidence="15 17">
        <text>L-tyrosyl-[protein] + ATP = O-phospho-L-tyrosyl-[protein] + ADP + H(+)</text>
        <dbReference type="Rhea" id="RHEA:10596"/>
        <dbReference type="Rhea" id="RHEA-COMP:10136"/>
        <dbReference type="Rhea" id="RHEA-COMP:20101"/>
        <dbReference type="ChEBI" id="CHEBI:15378"/>
        <dbReference type="ChEBI" id="CHEBI:30616"/>
        <dbReference type="ChEBI" id="CHEBI:46858"/>
        <dbReference type="ChEBI" id="CHEBI:61978"/>
        <dbReference type="ChEBI" id="CHEBI:456216"/>
        <dbReference type="EC" id="2.7.10.1"/>
    </reaction>
</comment>
<keyword evidence="11 18" id="KW-0472">Membrane</keyword>
<keyword evidence="4" id="KW-0808">Transferase</keyword>
<dbReference type="InterPro" id="IPR000719">
    <property type="entry name" value="Prot_kinase_dom"/>
</dbReference>
<dbReference type="GO" id="GO:0032006">
    <property type="term" value="P:regulation of TOR signaling"/>
    <property type="evidence" value="ECO:0007669"/>
    <property type="project" value="TreeGrafter"/>
</dbReference>
<keyword evidence="3 17" id="KW-0597">Phosphoprotein</keyword>
<sequence>MEKICGKRKEITGLQFLLALLFLLICLRASSGDECLLDASLHPLTSRSGFKQCTDASCQNVVCQLAAPYSTWIGSHNITMTWESLNQSDVVYILQWTGPSLSGIWAQAENVTESTYTVKQLEPFTCYKFRVWAMIAEIQACSPSSPWYQTKPFGLPSSPSIESIESVSGESVEVRWSLPKKPGGPILGFNLNLTSSEHIISVTTGGNVFFNTFYPTFHNTTYRISIAAVNQEGQGSVAEGSITTPAQVEQNGGRWVFASRWNSLRMREEDADFFTTALCLSDSLIESNITGVAVHYSSNHVYFSEGTRIWSKGAGNLTDHSDLKLLHSAPLEVTALSVDWLYQRIYYVSSGKVYYCGLDECSFPVDMNLNLSSDAVNIIADPYNGWLFLLLSSGIYRCPLPDASDQQYEMSHIVKTHSVSNFVVSFLNKRLVYHDKSDQMLNATSMDGLFPVTLYTNVNFEANSIVYEDDFFMLTNGYALYKQVGQSQVAAFNEFTMDCDIIHNQNDGFDNICAFSASAQTYPVPRRPRHLQVLFGSDKANVYWDKPENMIEASPSAWQNWTYAINCSMNDLVMMIFSGITGTSVTVPDLQSSQQYNFTVWACSPAGCSRSVSYEGTTLQPADEPPYIAAASDDEIWKQDLDSIEFMEKIVSHIGDVQDMDWYGSTIYWTNTSGHINWIELGIQSLSVMTMPSPMNAEALAFDWLGQYLYWSCNSNQICRGSTSDHGVEIFLQAEQKILSLVIDSLNAAIYWTTETSVEVCRLDGEDYQLLDKLSVFSGKEVAGITLNVIEGNLYWLVQDGSLLNLYRLNISPHRTQKSKAVEFARWTTSQISYHQVGSYSGRIVWLDESKQLRIQELNQNNSALMSSNKTLTAFSVVQQMLKPLPDGFVSLPVVIPPAVSKIVLEGNDTFFQILWEPSSVDYGTVIYCVVSKELWKYVKNGKQLQNKYPTRYCHPVNTFSETVINITQFKPGTKFDVTITPFSYWGKGKSTQTTFITPGTSLDTDMTLIILIVSVTAGITLIIIIVAAVIWHRRHKKKIHGTVTQTGVDIHPDVELEYIRGLVGLGNACFAISTIPAQGEIESLPVFPRECLKLQRLLGSGAFGEVYEGVTVGSQIIGVVPEGRRVAVKTLRKDASDYEKTEFLKEAHLMSQFNHPNILRLLGVCLLNEPHYLILELMEGGDLRSYLRGARPTNTHKELLNPTSLLDISLDAATGCAYLERMHFVHRDIAARNCLVSVRSYTDPERVVKIGDFGLARDVYKNDYYRKKGEGLLPVRWMSPESLTDGIFNKYSDVWAFGVLLWEIMTLGKLPYPTYTNHEVLSHINTGGRLPSPAGCPQRLYNLMMGCWSKEPTERPNFQYLEETLSKLRDYEADKRANQNGAEGHVNQAYQEDEEEVCTGVDEDEVLETGLSAVLSNEGLNYLMYRAESPDSVRADSLTPTEDR</sequence>
<feature type="domain" description="Fibronectin type-III" evidence="21">
    <location>
        <begin position="64"/>
        <end position="153"/>
    </location>
</feature>